<keyword evidence="1" id="KW-0234">DNA repair</keyword>
<organism evidence="3 4">
    <name type="scientific">Kingdonia uniflora</name>
    <dbReference type="NCBI Taxonomy" id="39325"/>
    <lineage>
        <taxon>Eukaryota</taxon>
        <taxon>Viridiplantae</taxon>
        <taxon>Streptophyta</taxon>
        <taxon>Embryophyta</taxon>
        <taxon>Tracheophyta</taxon>
        <taxon>Spermatophyta</taxon>
        <taxon>Magnoliopsida</taxon>
        <taxon>Ranunculales</taxon>
        <taxon>Circaeasteraceae</taxon>
        <taxon>Kingdonia</taxon>
    </lineage>
</organism>
<dbReference type="GO" id="GO:0016787">
    <property type="term" value="F:hydrolase activity"/>
    <property type="evidence" value="ECO:0007669"/>
    <property type="project" value="UniProtKB-KW"/>
</dbReference>
<dbReference type="InterPro" id="IPR010285">
    <property type="entry name" value="DNA_helicase_pif1-like_DEAD"/>
</dbReference>
<keyword evidence="1" id="KW-0378">Hydrolase</keyword>
<dbReference type="Pfam" id="PF05970">
    <property type="entry name" value="PIF1"/>
    <property type="match status" value="1"/>
</dbReference>
<dbReference type="PANTHER" id="PTHR10492">
    <property type="match status" value="1"/>
</dbReference>
<dbReference type="GO" id="GO:0000723">
    <property type="term" value="P:telomere maintenance"/>
    <property type="evidence" value="ECO:0007669"/>
    <property type="project" value="InterPro"/>
</dbReference>
<reference evidence="3 4" key="1">
    <citation type="journal article" date="2020" name="IScience">
        <title>Genome Sequencing of the Endangered Kingdonia uniflora (Circaeasteraceae, Ranunculales) Reveals Potential Mechanisms of Evolutionary Specialization.</title>
        <authorList>
            <person name="Sun Y."/>
            <person name="Deng T."/>
            <person name="Zhang A."/>
            <person name="Moore M.J."/>
            <person name="Landis J.B."/>
            <person name="Lin N."/>
            <person name="Zhang H."/>
            <person name="Zhang X."/>
            <person name="Huang J."/>
            <person name="Zhang X."/>
            <person name="Sun H."/>
            <person name="Wang H."/>
        </authorList>
    </citation>
    <scope>NUCLEOTIDE SEQUENCE [LARGE SCALE GENOMIC DNA]</scope>
    <source>
        <strain evidence="3">TB1705</strain>
        <tissue evidence="3">Leaf</tissue>
    </source>
</reference>
<accession>A0A7J7P2C3</accession>
<keyword evidence="1" id="KW-0067">ATP-binding</keyword>
<keyword evidence="1" id="KW-0227">DNA damage</keyword>
<dbReference type="GO" id="GO:0006310">
    <property type="term" value="P:DNA recombination"/>
    <property type="evidence" value="ECO:0007669"/>
    <property type="project" value="UniProtKB-KW"/>
</dbReference>
<comment type="cofactor">
    <cofactor evidence="1">
        <name>Mg(2+)</name>
        <dbReference type="ChEBI" id="CHEBI:18420"/>
    </cofactor>
</comment>
<dbReference type="EMBL" id="JACGCM010000333">
    <property type="protein sequence ID" value="KAF6173599.1"/>
    <property type="molecule type" value="Genomic_DNA"/>
</dbReference>
<name>A0A7J7P2C3_9MAGN</name>
<comment type="catalytic activity">
    <reaction evidence="1">
        <text>ATP + H2O = ADP + phosphate + H(+)</text>
        <dbReference type="Rhea" id="RHEA:13065"/>
        <dbReference type="ChEBI" id="CHEBI:15377"/>
        <dbReference type="ChEBI" id="CHEBI:15378"/>
        <dbReference type="ChEBI" id="CHEBI:30616"/>
        <dbReference type="ChEBI" id="CHEBI:43474"/>
        <dbReference type="ChEBI" id="CHEBI:456216"/>
        <dbReference type="EC" id="5.6.2.3"/>
    </reaction>
</comment>
<dbReference type="OrthoDB" id="272985at2759"/>
<keyword evidence="4" id="KW-1185">Reference proteome</keyword>
<comment type="similarity">
    <text evidence="1">Belongs to the helicase family.</text>
</comment>
<dbReference type="Proteomes" id="UP000541444">
    <property type="component" value="Unassembled WGS sequence"/>
</dbReference>
<dbReference type="GO" id="GO:0043139">
    <property type="term" value="F:5'-3' DNA helicase activity"/>
    <property type="evidence" value="ECO:0007669"/>
    <property type="project" value="UniProtKB-EC"/>
</dbReference>
<dbReference type="PANTHER" id="PTHR10492:SF57">
    <property type="entry name" value="ATP-DEPENDENT DNA HELICASE"/>
    <property type="match status" value="1"/>
</dbReference>
<evidence type="ECO:0000313" key="4">
    <source>
        <dbReference type="Proteomes" id="UP000541444"/>
    </source>
</evidence>
<dbReference type="GO" id="GO:0005524">
    <property type="term" value="F:ATP binding"/>
    <property type="evidence" value="ECO:0007669"/>
    <property type="project" value="UniProtKB-KW"/>
</dbReference>
<feature type="domain" description="DNA helicase Pif1-like DEAD-box helicase" evidence="2">
    <location>
        <begin position="1"/>
        <end position="93"/>
    </location>
</feature>
<keyword evidence="1" id="KW-0547">Nucleotide-binding</keyword>
<dbReference type="GO" id="GO:0006281">
    <property type="term" value="P:DNA repair"/>
    <property type="evidence" value="ECO:0007669"/>
    <property type="project" value="UniProtKB-KW"/>
</dbReference>
<keyword evidence="1" id="KW-0347">Helicase</keyword>
<protein>
    <recommendedName>
        <fullName evidence="1">ATP-dependent DNA helicase</fullName>
        <ecNumber evidence="1">5.6.2.3</ecNumber>
    </recommendedName>
</protein>
<dbReference type="AlphaFoldDB" id="A0A7J7P2C3"/>
<gene>
    <name evidence="3" type="ORF">GIB67_022958</name>
</gene>
<evidence type="ECO:0000256" key="1">
    <source>
        <dbReference type="RuleBase" id="RU363044"/>
    </source>
</evidence>
<keyword evidence="1" id="KW-0233">DNA recombination</keyword>
<evidence type="ECO:0000259" key="2">
    <source>
        <dbReference type="Pfam" id="PF05970"/>
    </source>
</evidence>
<evidence type="ECO:0000313" key="3">
    <source>
        <dbReference type="EMBL" id="KAF6173599.1"/>
    </source>
</evidence>
<proteinExistence type="inferred from homology"/>
<dbReference type="EC" id="5.6.2.3" evidence="1"/>
<comment type="caution">
    <text evidence="3">The sequence shown here is derived from an EMBL/GenBank/DDBJ whole genome shotgun (WGS) entry which is preliminary data.</text>
</comment>
<sequence length="190" mass="21605">MKHNHCIEVVKCTMRDMLDDPRSFGGITVVLGGYFCKILPVVPKGAHEQVVAASLRRLSSWRHVRILSLNENIRLHYVNPHNTRFADYLMEIGSNPQKTIKLPSIIHNCTSVQNLILSLYSNLNISCDRDQDFLTERTILSVRNDNVSSINDDALNMFPGEPIVYLATDKISEDEISLTLLTTKMPFEMM</sequence>